<comment type="caution">
    <text evidence="2">The sequence shown here is derived from an EMBL/GenBank/DDBJ whole genome shotgun (WGS) entry which is preliminary data.</text>
</comment>
<protein>
    <submittedName>
        <fullName evidence="2">Uncharacterized protein</fullName>
    </submittedName>
</protein>
<reference evidence="2" key="1">
    <citation type="submission" date="2022-11" db="EMBL/GenBank/DDBJ databases">
        <authorList>
            <person name="Petersen C."/>
        </authorList>
    </citation>
    <scope>NUCLEOTIDE SEQUENCE</scope>
    <source>
        <strain evidence="2">IBT 22155</strain>
    </source>
</reference>
<dbReference type="Proteomes" id="UP001149079">
    <property type="component" value="Unassembled WGS sequence"/>
</dbReference>
<sequence>MRDGVPKVQEAEETQQPCQPACSCANPGDHACHPLRAPLSRKAKATHAHGKELAPAPSDNDPLSSVPSDTEKKGAAKQHAAATRRSNRVGELQPPPFPEDALKAAFIDPTFVKEFQKKLDEFEEKDTAAKEALVALRASADAVQQTVETFVATWMARDQ</sequence>
<feature type="compositionally biased region" description="Basic residues" evidence="1">
    <location>
        <begin position="39"/>
        <end position="48"/>
    </location>
</feature>
<keyword evidence="3" id="KW-1185">Reference proteome</keyword>
<feature type="region of interest" description="Disordered" evidence="1">
    <location>
        <begin position="1"/>
        <end position="100"/>
    </location>
</feature>
<proteinExistence type="predicted"/>
<reference evidence="2" key="2">
    <citation type="journal article" date="2023" name="IMA Fungus">
        <title>Comparative genomic study of the Penicillium genus elucidates a diverse pangenome and 15 lateral gene transfer events.</title>
        <authorList>
            <person name="Petersen C."/>
            <person name="Sorensen T."/>
            <person name="Nielsen M.R."/>
            <person name="Sondergaard T.E."/>
            <person name="Sorensen J.L."/>
            <person name="Fitzpatrick D.A."/>
            <person name="Frisvad J.C."/>
            <person name="Nielsen K.L."/>
        </authorList>
    </citation>
    <scope>NUCLEOTIDE SEQUENCE</scope>
    <source>
        <strain evidence="2">IBT 22155</strain>
    </source>
</reference>
<evidence type="ECO:0000313" key="2">
    <source>
        <dbReference type="EMBL" id="KAJ5121363.1"/>
    </source>
</evidence>
<dbReference type="RefSeq" id="XP_056517867.1">
    <property type="nucleotide sequence ID" value="XM_056670068.1"/>
</dbReference>
<gene>
    <name evidence="2" type="ORF">N7515_009324</name>
</gene>
<evidence type="ECO:0000313" key="3">
    <source>
        <dbReference type="Proteomes" id="UP001149079"/>
    </source>
</evidence>
<name>A0A9W9GJ27_9EURO</name>
<dbReference type="AlphaFoldDB" id="A0A9W9GJ27"/>
<dbReference type="OrthoDB" id="4368676at2759"/>
<dbReference type="GeneID" id="81409238"/>
<organism evidence="2 3">
    <name type="scientific">Penicillium bovifimosum</name>
    <dbReference type="NCBI Taxonomy" id="126998"/>
    <lineage>
        <taxon>Eukaryota</taxon>
        <taxon>Fungi</taxon>
        <taxon>Dikarya</taxon>
        <taxon>Ascomycota</taxon>
        <taxon>Pezizomycotina</taxon>
        <taxon>Eurotiomycetes</taxon>
        <taxon>Eurotiomycetidae</taxon>
        <taxon>Eurotiales</taxon>
        <taxon>Aspergillaceae</taxon>
        <taxon>Penicillium</taxon>
    </lineage>
</organism>
<dbReference type="EMBL" id="JAPQKL010000007">
    <property type="protein sequence ID" value="KAJ5121363.1"/>
    <property type="molecule type" value="Genomic_DNA"/>
</dbReference>
<accession>A0A9W9GJ27</accession>
<evidence type="ECO:0000256" key="1">
    <source>
        <dbReference type="SAM" id="MobiDB-lite"/>
    </source>
</evidence>